<dbReference type="AlphaFoldDB" id="A0ABD1T9A5"/>
<proteinExistence type="predicted"/>
<accession>A0ABD1T9A5</accession>
<evidence type="ECO:0000313" key="1">
    <source>
        <dbReference type="EMBL" id="KAL2509314.1"/>
    </source>
</evidence>
<protein>
    <submittedName>
        <fullName evidence="1">Uncharacterized protein</fullName>
    </submittedName>
</protein>
<organism evidence="1 2">
    <name type="scientific">Forsythia ovata</name>
    <dbReference type="NCBI Taxonomy" id="205694"/>
    <lineage>
        <taxon>Eukaryota</taxon>
        <taxon>Viridiplantae</taxon>
        <taxon>Streptophyta</taxon>
        <taxon>Embryophyta</taxon>
        <taxon>Tracheophyta</taxon>
        <taxon>Spermatophyta</taxon>
        <taxon>Magnoliopsida</taxon>
        <taxon>eudicotyledons</taxon>
        <taxon>Gunneridae</taxon>
        <taxon>Pentapetalae</taxon>
        <taxon>asterids</taxon>
        <taxon>lamiids</taxon>
        <taxon>Lamiales</taxon>
        <taxon>Oleaceae</taxon>
        <taxon>Forsythieae</taxon>
        <taxon>Forsythia</taxon>
    </lineage>
</organism>
<reference evidence="2" key="1">
    <citation type="submission" date="2024-07" db="EMBL/GenBank/DDBJ databases">
        <title>Two chromosome-level genome assemblies of Korean endemic species Abeliophyllum distichum and Forsythia ovata (Oleaceae).</title>
        <authorList>
            <person name="Jang H."/>
        </authorList>
    </citation>
    <scope>NUCLEOTIDE SEQUENCE [LARGE SCALE GENOMIC DNA]</scope>
</reference>
<sequence length="189" mass="21707">MDRVVVEDGQDKEVGVQVLAEAEGLVHRLIQDSHEFITIQISDRSLPSLLIPVIKESNIKQNQIESVNDNDQDNEQLTHVQKAPGPILVPPFWHTLPMHHAIEQGAYLNIVSFQQESLWYNLDYQFVILRLIIHEYNEVHGFKQRGLVCKRCRVATNHAAETSTYRSKLIHSTSNLRASPEQLSFNRSF</sequence>
<keyword evidence="2" id="KW-1185">Reference proteome</keyword>
<dbReference type="Proteomes" id="UP001604277">
    <property type="component" value="Unassembled WGS sequence"/>
</dbReference>
<dbReference type="EMBL" id="JBFOLJ010000009">
    <property type="protein sequence ID" value="KAL2509314.1"/>
    <property type="molecule type" value="Genomic_DNA"/>
</dbReference>
<comment type="caution">
    <text evidence="1">The sequence shown here is derived from an EMBL/GenBank/DDBJ whole genome shotgun (WGS) entry which is preliminary data.</text>
</comment>
<name>A0ABD1T9A5_9LAMI</name>
<evidence type="ECO:0000313" key="2">
    <source>
        <dbReference type="Proteomes" id="UP001604277"/>
    </source>
</evidence>
<gene>
    <name evidence="1" type="ORF">Fot_32961</name>
</gene>